<comment type="similarity">
    <text evidence="1">Belongs to the short-chain dehydrogenases/reductases (SDR) family.</text>
</comment>
<organism evidence="2 3">
    <name type="scientific">Chromobacterium subtsugae</name>
    <dbReference type="NCBI Taxonomy" id="251747"/>
    <lineage>
        <taxon>Bacteria</taxon>
        <taxon>Pseudomonadati</taxon>
        <taxon>Pseudomonadota</taxon>
        <taxon>Betaproteobacteria</taxon>
        <taxon>Neisseriales</taxon>
        <taxon>Chromobacteriaceae</taxon>
        <taxon>Chromobacterium</taxon>
    </lineage>
</organism>
<proteinExistence type="inferred from homology"/>
<reference evidence="2 3" key="1">
    <citation type="submission" date="2021-05" db="EMBL/GenBank/DDBJ databases">
        <title>Draft Whole Genome Sequencing Of Biosensor Chromobacterium violaceum Strain CV026 Reveals A Regulatory RNA In Chromobacterium violaceum Phenotype Regulatory Network.</title>
        <authorList>
            <person name="Hong K.W."/>
            <person name="Chan K.G."/>
            <person name="Chang C.-Y."/>
        </authorList>
    </citation>
    <scope>NUCLEOTIDE SEQUENCE [LARGE SCALE GENOMIC DNA]</scope>
    <source>
        <strain evidence="2 3">ATCC 31532</strain>
    </source>
</reference>
<dbReference type="Pfam" id="PF13561">
    <property type="entry name" value="adh_short_C2"/>
    <property type="match status" value="1"/>
</dbReference>
<dbReference type="InterPro" id="IPR050259">
    <property type="entry name" value="SDR"/>
</dbReference>
<accession>A0ABS7F8Y6</accession>
<comment type="caution">
    <text evidence="2">The sequence shown here is derived from an EMBL/GenBank/DDBJ whole genome shotgun (WGS) entry which is preliminary data.</text>
</comment>
<keyword evidence="3" id="KW-1185">Reference proteome</keyword>
<dbReference type="EMBL" id="JAHDTB010000001">
    <property type="protein sequence ID" value="MBW8286246.1"/>
    <property type="molecule type" value="Genomic_DNA"/>
</dbReference>
<dbReference type="InterPro" id="IPR036291">
    <property type="entry name" value="NAD(P)-bd_dom_sf"/>
</dbReference>
<evidence type="ECO:0000313" key="3">
    <source>
        <dbReference type="Proteomes" id="UP000711178"/>
    </source>
</evidence>
<dbReference type="SUPFAM" id="SSF51735">
    <property type="entry name" value="NAD(P)-binding Rossmann-fold domains"/>
    <property type="match status" value="1"/>
</dbReference>
<dbReference type="PRINTS" id="PR00081">
    <property type="entry name" value="GDHRDH"/>
</dbReference>
<dbReference type="PANTHER" id="PTHR42879:SF6">
    <property type="entry name" value="NADPH-DEPENDENT REDUCTASE BACG"/>
    <property type="match status" value="1"/>
</dbReference>
<protein>
    <submittedName>
        <fullName evidence="2">SDR family oxidoreductase</fullName>
    </submittedName>
</protein>
<dbReference type="Proteomes" id="UP000711178">
    <property type="component" value="Unassembled WGS sequence"/>
</dbReference>
<name>A0ABS7F8Y6_9NEIS</name>
<evidence type="ECO:0000313" key="2">
    <source>
        <dbReference type="EMBL" id="MBW8286246.1"/>
    </source>
</evidence>
<gene>
    <name evidence="2" type="ORF">KIF53_01170</name>
</gene>
<dbReference type="InterPro" id="IPR002347">
    <property type="entry name" value="SDR_fam"/>
</dbReference>
<sequence>MDMSAQKVALITAAGKGIGAAIARDLASNGYRVALMSRSNAAIELARELGGVGVSGSVTEFADMQRLVQAALDAYGRIDAVVNNTGHPPKGDLLSIPDEEWHRGLDLLLLNVSKLMRLVTPIMREQGGGAVVNVSSFAVEAPELGMPVSAVIRAGLSVWTRLYAERHAAENIRMNTVLSGFVDSAPFDEKRAASIPMGRYGDTAELAAAVRFLLSAESSYITGQNIRVDGGLVRAV</sequence>
<dbReference type="PANTHER" id="PTHR42879">
    <property type="entry name" value="3-OXOACYL-(ACYL-CARRIER-PROTEIN) REDUCTASE"/>
    <property type="match status" value="1"/>
</dbReference>
<dbReference type="Gene3D" id="3.40.50.720">
    <property type="entry name" value="NAD(P)-binding Rossmann-like Domain"/>
    <property type="match status" value="1"/>
</dbReference>
<evidence type="ECO:0000256" key="1">
    <source>
        <dbReference type="ARBA" id="ARBA00006484"/>
    </source>
</evidence>